<dbReference type="OrthoDB" id="2013098at2759"/>
<feature type="compositionally biased region" description="Low complexity" evidence="2">
    <location>
        <begin position="800"/>
        <end position="812"/>
    </location>
</feature>
<dbReference type="GO" id="GO:0015074">
    <property type="term" value="P:DNA integration"/>
    <property type="evidence" value="ECO:0007669"/>
    <property type="project" value="InterPro"/>
</dbReference>
<dbReference type="InterPro" id="IPR025314">
    <property type="entry name" value="DUF4219"/>
</dbReference>
<organism evidence="4 5">
    <name type="scientific">Mikania micrantha</name>
    <name type="common">bitter vine</name>
    <dbReference type="NCBI Taxonomy" id="192012"/>
    <lineage>
        <taxon>Eukaryota</taxon>
        <taxon>Viridiplantae</taxon>
        <taxon>Streptophyta</taxon>
        <taxon>Embryophyta</taxon>
        <taxon>Tracheophyta</taxon>
        <taxon>Spermatophyta</taxon>
        <taxon>Magnoliopsida</taxon>
        <taxon>eudicotyledons</taxon>
        <taxon>Gunneridae</taxon>
        <taxon>Pentapetalae</taxon>
        <taxon>asterids</taxon>
        <taxon>campanulids</taxon>
        <taxon>Asterales</taxon>
        <taxon>Asteraceae</taxon>
        <taxon>Asteroideae</taxon>
        <taxon>Heliantheae alliance</taxon>
        <taxon>Eupatorieae</taxon>
        <taxon>Mikania</taxon>
    </lineage>
</organism>
<feature type="domain" description="Integrase catalytic" evidence="3">
    <location>
        <begin position="496"/>
        <end position="662"/>
    </location>
</feature>
<proteinExistence type="predicted"/>
<evidence type="ECO:0000313" key="5">
    <source>
        <dbReference type="Proteomes" id="UP000326396"/>
    </source>
</evidence>
<evidence type="ECO:0000259" key="3">
    <source>
        <dbReference type="PROSITE" id="PS50994"/>
    </source>
</evidence>
<dbReference type="Pfam" id="PF13961">
    <property type="entry name" value="DUF4219"/>
    <property type="match status" value="1"/>
</dbReference>
<dbReference type="GO" id="GO:0003676">
    <property type="term" value="F:nucleic acid binding"/>
    <property type="evidence" value="ECO:0007669"/>
    <property type="project" value="InterPro"/>
</dbReference>
<dbReference type="GO" id="GO:0008233">
    <property type="term" value="F:peptidase activity"/>
    <property type="evidence" value="ECO:0007669"/>
    <property type="project" value="UniProtKB-KW"/>
</dbReference>
<dbReference type="InterPro" id="IPR001584">
    <property type="entry name" value="Integrase_cat-core"/>
</dbReference>
<dbReference type="PANTHER" id="PTHR42648:SF25">
    <property type="entry name" value="RNA-DIRECTED DNA POLYMERASE"/>
    <property type="match status" value="1"/>
</dbReference>
<dbReference type="SUPFAM" id="SSF53098">
    <property type="entry name" value="Ribonuclease H-like"/>
    <property type="match status" value="1"/>
</dbReference>
<dbReference type="Pfam" id="PF25597">
    <property type="entry name" value="SH3_retrovirus"/>
    <property type="match status" value="1"/>
</dbReference>
<evidence type="ECO:0000313" key="4">
    <source>
        <dbReference type="EMBL" id="KAD6119425.1"/>
    </source>
</evidence>
<feature type="region of interest" description="Disordered" evidence="2">
    <location>
        <begin position="781"/>
        <end position="875"/>
    </location>
</feature>
<gene>
    <name evidence="4" type="ORF">E3N88_10696</name>
</gene>
<sequence>MADKDNSTQNQSVIVAAKGAGGTTQSIPKLTGTNYTTWSIVVEAIMDDQGIWEAIQPAAGAAVDERKNKTARSFLFQAVSEEVLLQIAQYRSAKEIWDSLKTRYVGEERVQKARLQTLNREFEMLNMKDEETIDSMLVKKILDAVPGKFFQLVAAIEQTNDLDTMTFQDAVGRLKAYEERLRGKEAKTETQGKLLFTQANQGSKNKPTSSVGRGRAYYNSDVRGRGRALAGVVASVVEGEGHHKTEQMIVEINKGMTNQRVQNQNEANMTQAQEEDPTLMMMTVEHVFLNEEKVFPQKYKAEPDHEGIWYLDNGASNHMTGNASYFTEINKAVTGTVRFGDNSHVNIQGKGSVLIQCNNGEQRLMTGVYYIPSLCSSIISLGQATEVGCKVLMDGKFLWMHDKGGNLLMKVERSENRLYKINLAMGTPICLQARIDDEAWRWHARLGHLNFDSIKNLTTKQMATGIPSINHPTQICESCLVGKHSRQSFPDETSFRATQPLELVHGDLCGPISPATQAVNRYVFLLVDDFNRYMWSFMIKTKDEVFSTFKKFKQLVEVECGRKLKMLRTDRGGEFTSKEFNDYCEKEGIRRQLTAPYTPQQNGVVERRNRTLLETTRSILKSMKVPQNMWGEAVRHSTYVLNRVPTLSLKDQTPYEAIHGRKPVLSHLRVFGCLAFAKIPQVNLKKLDDRSKALVYLGTEPGTKGYRLFDPENKRLVVSRDVKFDETKGWDWGNCMKNCEASGPEWEFFSIHQKQQSVGNQNGETQQAHPTQQEIPLQTPVANESGSGYIPIEAGPGTVQSDTQSPFSSSSQTEGNWDVNSAHSASPSVAELSGSSSDPGSSQYGVKRGPIQPQNDPISPVIREEEGFDDTPIKGFKVLGEVRHKKTLEDSRRTKKTQEDSRRLEKTLEDSRRI</sequence>
<dbReference type="Proteomes" id="UP000326396">
    <property type="component" value="Linkage Group LG13"/>
</dbReference>
<dbReference type="InterPro" id="IPR025724">
    <property type="entry name" value="GAG-pre-integrase_dom"/>
</dbReference>
<dbReference type="InterPro" id="IPR057670">
    <property type="entry name" value="SH3_retrovirus"/>
</dbReference>
<dbReference type="Pfam" id="PF00665">
    <property type="entry name" value="rve"/>
    <property type="match status" value="1"/>
</dbReference>
<dbReference type="Pfam" id="PF14223">
    <property type="entry name" value="Retrotran_gag_2"/>
    <property type="match status" value="1"/>
</dbReference>
<name>A0A5N6PBH3_9ASTR</name>
<dbReference type="Pfam" id="PF13976">
    <property type="entry name" value="gag_pre-integrs"/>
    <property type="match status" value="1"/>
</dbReference>
<feature type="compositionally biased region" description="Low complexity" evidence="2">
    <location>
        <begin position="833"/>
        <end position="842"/>
    </location>
</feature>
<keyword evidence="5" id="KW-1185">Reference proteome</keyword>
<evidence type="ECO:0000256" key="1">
    <source>
        <dbReference type="ARBA" id="ARBA00022670"/>
    </source>
</evidence>
<keyword evidence="1" id="KW-0378">Hydrolase</keyword>
<feature type="region of interest" description="Disordered" evidence="2">
    <location>
        <begin position="887"/>
        <end position="914"/>
    </location>
</feature>
<protein>
    <recommendedName>
        <fullName evidence="3">Integrase catalytic domain-containing protein</fullName>
    </recommendedName>
</protein>
<dbReference type="InterPro" id="IPR012337">
    <property type="entry name" value="RNaseH-like_sf"/>
</dbReference>
<dbReference type="InterPro" id="IPR054722">
    <property type="entry name" value="PolX-like_BBD"/>
</dbReference>
<accession>A0A5N6PBH3</accession>
<comment type="caution">
    <text evidence="4">The sequence shown here is derived from an EMBL/GenBank/DDBJ whole genome shotgun (WGS) entry which is preliminary data.</text>
</comment>
<keyword evidence="1" id="KW-0645">Protease</keyword>
<dbReference type="Pfam" id="PF22936">
    <property type="entry name" value="Pol_BBD"/>
    <property type="match status" value="1"/>
</dbReference>
<dbReference type="Gene3D" id="3.30.420.10">
    <property type="entry name" value="Ribonuclease H-like superfamily/Ribonuclease H"/>
    <property type="match status" value="1"/>
</dbReference>
<dbReference type="PANTHER" id="PTHR42648">
    <property type="entry name" value="TRANSPOSASE, PUTATIVE-RELATED"/>
    <property type="match status" value="1"/>
</dbReference>
<dbReference type="EMBL" id="SZYD01000005">
    <property type="protein sequence ID" value="KAD6119425.1"/>
    <property type="molecule type" value="Genomic_DNA"/>
</dbReference>
<dbReference type="GO" id="GO:0006508">
    <property type="term" value="P:proteolysis"/>
    <property type="evidence" value="ECO:0007669"/>
    <property type="project" value="UniProtKB-KW"/>
</dbReference>
<dbReference type="AlphaFoldDB" id="A0A5N6PBH3"/>
<dbReference type="InterPro" id="IPR036397">
    <property type="entry name" value="RNaseH_sf"/>
</dbReference>
<dbReference type="InterPro" id="IPR039537">
    <property type="entry name" value="Retrotran_Ty1/copia-like"/>
</dbReference>
<reference evidence="4 5" key="1">
    <citation type="submission" date="2019-05" db="EMBL/GenBank/DDBJ databases">
        <title>Mikania micrantha, genome provides insights into the molecular mechanism of rapid growth.</title>
        <authorList>
            <person name="Liu B."/>
        </authorList>
    </citation>
    <scope>NUCLEOTIDE SEQUENCE [LARGE SCALE GENOMIC DNA]</scope>
    <source>
        <strain evidence="4">NLD-2019</strain>
        <tissue evidence="4">Leaf</tissue>
    </source>
</reference>
<feature type="compositionally biased region" description="Polar residues" evidence="2">
    <location>
        <begin position="813"/>
        <end position="827"/>
    </location>
</feature>
<evidence type="ECO:0000256" key="2">
    <source>
        <dbReference type="SAM" id="MobiDB-lite"/>
    </source>
</evidence>
<dbReference type="PROSITE" id="PS50994">
    <property type="entry name" value="INTEGRASE"/>
    <property type="match status" value="1"/>
</dbReference>